<gene>
    <name evidence="1" type="ORF">ACJEBM_18795</name>
</gene>
<proteinExistence type="predicted"/>
<organism evidence="1 2">
    <name type="scientific">Pseudomonas neuropathica</name>
    <dbReference type="NCBI Taxonomy" id="2730425"/>
    <lineage>
        <taxon>Bacteria</taxon>
        <taxon>Pseudomonadati</taxon>
        <taxon>Pseudomonadota</taxon>
        <taxon>Gammaproteobacteria</taxon>
        <taxon>Pseudomonadales</taxon>
        <taxon>Pseudomonadaceae</taxon>
        <taxon>Pseudomonas</taxon>
    </lineage>
</organism>
<comment type="caution">
    <text evidence="1">The sequence shown here is derived from an EMBL/GenBank/DDBJ whole genome shotgun (WGS) entry which is preliminary data.</text>
</comment>
<accession>A0ACC7MXR2</accession>
<name>A0ACC7MXR2_9PSED</name>
<dbReference type="Proteomes" id="UP001622950">
    <property type="component" value="Unassembled WGS sequence"/>
</dbReference>
<sequence>MPASPQSTELCRYRYDPLDRRVASTLHQQSDLQHFYCKSRLASEIQGAQHRSIFQHDDQLLAQQSSQNAKVDTTLLATDQQRSVLNTQSATQSQAFAYTPYGERSPKNGLPSLLGFKGERLDALTGNYDLGNGYRRYNTWLKRFDSPDSLSPFGEGGLNAYGFVAGDPVNFSDPTGHVPFRLTVTLISLGVSTASGIAAGFTEGDLRVAMLTLSAVTLFTAGVFGGSAFLDRRNGPRATRYPQAVDPLGMDGFNSPASAIQRGNSQIARSRTDRFHVLVDSFPDRQRSLARDAFALTSLPDDGASLAYIHSTFGIGQPRRIPRVNVSTSPLRSTPEVVSDIRSRP</sequence>
<reference evidence="1" key="1">
    <citation type="submission" date="2024-11" db="EMBL/GenBank/DDBJ databases">
        <authorList>
            <person name="Lucas J.A."/>
        </authorList>
    </citation>
    <scope>NUCLEOTIDE SEQUENCE</scope>
    <source>
        <strain evidence="1">Z 8.8</strain>
    </source>
</reference>
<evidence type="ECO:0000313" key="2">
    <source>
        <dbReference type="Proteomes" id="UP001622950"/>
    </source>
</evidence>
<evidence type="ECO:0000313" key="1">
    <source>
        <dbReference type="EMBL" id="MFK9082719.1"/>
    </source>
</evidence>
<dbReference type="EMBL" id="JBJHQE010000036">
    <property type="protein sequence ID" value="MFK9082719.1"/>
    <property type="molecule type" value="Genomic_DNA"/>
</dbReference>
<keyword evidence="2" id="KW-1185">Reference proteome</keyword>
<protein>
    <submittedName>
        <fullName evidence="1">RHS repeat-associated core domain-containing protein</fullName>
    </submittedName>
</protein>